<feature type="region of interest" description="Disordered" evidence="3">
    <location>
        <begin position="206"/>
        <end position="233"/>
    </location>
</feature>
<dbReference type="SMART" id="SM00066">
    <property type="entry name" value="GAL4"/>
    <property type="match status" value="1"/>
</dbReference>
<feature type="compositionally biased region" description="Polar residues" evidence="3">
    <location>
        <begin position="171"/>
        <end position="182"/>
    </location>
</feature>
<evidence type="ECO:0000313" key="6">
    <source>
        <dbReference type="Proteomes" id="UP000322245"/>
    </source>
</evidence>
<gene>
    <name evidence="5" type="ORF">B9479_007596</name>
</gene>
<dbReference type="GO" id="GO:0005634">
    <property type="term" value="C:nucleus"/>
    <property type="evidence" value="ECO:0007669"/>
    <property type="project" value="UniProtKB-SubCell"/>
</dbReference>
<comment type="caution">
    <text evidence="5">The sequence shown here is derived from an EMBL/GenBank/DDBJ whole genome shotgun (WGS) entry which is preliminary data.</text>
</comment>
<reference evidence="5 6" key="1">
    <citation type="submission" date="2017-05" db="EMBL/GenBank/DDBJ databases">
        <title>The Genome Sequence of Tsuchiyaea wingfieldii DSM 27421.</title>
        <authorList>
            <person name="Cuomo C."/>
            <person name="Passer A."/>
            <person name="Billmyre B."/>
            <person name="Heitman J."/>
        </authorList>
    </citation>
    <scope>NUCLEOTIDE SEQUENCE [LARGE SCALE GENOMIC DNA]</scope>
    <source>
        <strain evidence="5 6">DSM 27421</strain>
    </source>
</reference>
<evidence type="ECO:0000259" key="4">
    <source>
        <dbReference type="SMART" id="SM00066"/>
    </source>
</evidence>
<dbReference type="PANTHER" id="PTHR37534">
    <property type="entry name" value="TRANSCRIPTIONAL ACTIVATOR PROTEIN UGA3"/>
    <property type="match status" value="1"/>
</dbReference>
<feature type="compositionally biased region" description="Polar residues" evidence="3">
    <location>
        <begin position="92"/>
        <end position="104"/>
    </location>
</feature>
<dbReference type="GO" id="GO:0000976">
    <property type="term" value="F:transcription cis-regulatory region binding"/>
    <property type="evidence" value="ECO:0007669"/>
    <property type="project" value="TreeGrafter"/>
</dbReference>
<feature type="region of interest" description="Disordered" evidence="3">
    <location>
        <begin position="1"/>
        <end position="60"/>
    </location>
</feature>
<evidence type="ECO:0000256" key="3">
    <source>
        <dbReference type="SAM" id="MobiDB-lite"/>
    </source>
</evidence>
<comment type="subcellular location">
    <subcellularLocation>
        <location evidence="1">Nucleus</location>
    </subcellularLocation>
</comment>
<feature type="compositionally biased region" description="Low complexity" evidence="3">
    <location>
        <begin position="123"/>
        <end position="149"/>
    </location>
</feature>
<accession>A0A5D3AP71</accession>
<feature type="compositionally biased region" description="Polar residues" evidence="3">
    <location>
        <begin position="1"/>
        <end position="10"/>
    </location>
</feature>
<feature type="region of interest" description="Disordered" evidence="3">
    <location>
        <begin position="79"/>
        <end position="187"/>
    </location>
</feature>
<evidence type="ECO:0000256" key="1">
    <source>
        <dbReference type="ARBA" id="ARBA00004123"/>
    </source>
</evidence>
<dbReference type="InterPro" id="IPR036864">
    <property type="entry name" value="Zn2-C6_fun-type_DNA-bd_sf"/>
</dbReference>
<dbReference type="GO" id="GO:0008270">
    <property type="term" value="F:zinc ion binding"/>
    <property type="evidence" value="ECO:0007669"/>
    <property type="project" value="InterPro"/>
</dbReference>
<protein>
    <recommendedName>
        <fullName evidence="4">Zn(2)-C6 fungal-type domain-containing protein</fullName>
    </recommendedName>
</protein>
<dbReference type="Proteomes" id="UP000322245">
    <property type="component" value="Unassembled WGS sequence"/>
</dbReference>
<dbReference type="SUPFAM" id="SSF57701">
    <property type="entry name" value="Zn2/Cys6 DNA-binding domain"/>
    <property type="match status" value="1"/>
</dbReference>
<dbReference type="GO" id="GO:0000981">
    <property type="term" value="F:DNA-binding transcription factor activity, RNA polymerase II-specific"/>
    <property type="evidence" value="ECO:0007669"/>
    <property type="project" value="InterPro"/>
</dbReference>
<organism evidence="5 6">
    <name type="scientific">Cryptococcus floricola</name>
    <dbReference type="NCBI Taxonomy" id="2591691"/>
    <lineage>
        <taxon>Eukaryota</taxon>
        <taxon>Fungi</taxon>
        <taxon>Dikarya</taxon>
        <taxon>Basidiomycota</taxon>
        <taxon>Agaricomycotina</taxon>
        <taxon>Tremellomycetes</taxon>
        <taxon>Tremellales</taxon>
        <taxon>Cryptococcaceae</taxon>
        <taxon>Cryptococcus</taxon>
    </lineage>
</organism>
<dbReference type="InterPro" id="IPR001138">
    <property type="entry name" value="Zn2Cys6_DnaBD"/>
</dbReference>
<proteinExistence type="predicted"/>
<dbReference type="GO" id="GO:0045944">
    <property type="term" value="P:positive regulation of transcription by RNA polymerase II"/>
    <property type="evidence" value="ECO:0007669"/>
    <property type="project" value="TreeGrafter"/>
</dbReference>
<feature type="compositionally biased region" description="Basic residues" evidence="3">
    <location>
        <begin position="28"/>
        <end position="52"/>
    </location>
</feature>
<dbReference type="PANTHER" id="PTHR37534:SF7">
    <property type="entry name" value="TRANSCRIPTIONAL ACTIVATOR PROTEIN UGA3"/>
    <property type="match status" value="1"/>
</dbReference>
<name>A0A5D3AP71_9TREE</name>
<dbReference type="CDD" id="cd00067">
    <property type="entry name" value="GAL4"/>
    <property type="match status" value="1"/>
</dbReference>
<dbReference type="Pfam" id="PF11951">
    <property type="entry name" value="Fungal_trans_2"/>
    <property type="match status" value="1"/>
</dbReference>
<evidence type="ECO:0000313" key="5">
    <source>
        <dbReference type="EMBL" id="TYJ51820.1"/>
    </source>
</evidence>
<dbReference type="InterPro" id="IPR021858">
    <property type="entry name" value="Fun_TF"/>
</dbReference>
<sequence length="762" mass="82074">MVNEANTPPTNRLHHDDDREEMDDGSQRRVKRRTGPFKRSRTGCGTCKRRGKKCDEEWTSDGHCQRCLIGQFECTGRTLVESKKKKRPDNAPSPTRNASPSPSHAWQEEEREPGTSLSGGSIAALPPNALLSASMQSNPSNNSISPHNSFTQPTPPSSSLDNTAFAPHTSAHASSSGAPSKTAQAQAQASAAANVNFAWYNVNHAPSPAPHHDPSSFLSLAQPGGPSSQPAGSAMDWAAAIFGGAAAGGAGDGSFLATTECGALAFDPALAWGKSGEATPNELWDPAFFGSFMGPGAVRFSRNGVSLAEIYARVIESWLVGIPSDTREYVRARLLALNDSSNTLRNVKYAVAASYIALLSSSSAQYYPRCRLSDLCRKATGIVEPPYELLGENTPDPMGNVGINLSRRGDRRRAEGKEAPYEAGQISQRMKDYAQGVTAVVDADVDAGKWVEDALRTLRDVVVVDEAHLSDLLWGVIDLQFMEFVRSGAKRSYAHLALGDRLVRSALGSHHPGITLKSLNTPEQLSLRLFAVADLGRCIVERGRRTIFNFWSNHPSEASSSAEPPESSAWSSYLGLPDPLLILLAEIVNLAADLSSSSSASIKEQAGDLETAIRTWKAPGIRLTGAGAEESGVGVGRVVVGEIWRLTCLVLLYQSVHRVGGLHPTLRHAQSEILSLLDALVPLPRGDLASSTALPAFLAATLSITKQDRERAMRHLLRTGPEKVWLDNVAVVEKVWEEVDESGQLPDWCQKMNKEGMCVAFF</sequence>
<keyword evidence="2" id="KW-0539">Nucleus</keyword>
<evidence type="ECO:0000256" key="2">
    <source>
        <dbReference type="ARBA" id="ARBA00023242"/>
    </source>
</evidence>
<keyword evidence="6" id="KW-1185">Reference proteome</keyword>
<dbReference type="AlphaFoldDB" id="A0A5D3AP71"/>
<dbReference type="EMBL" id="NIDF01000183">
    <property type="protein sequence ID" value="TYJ51820.1"/>
    <property type="molecule type" value="Genomic_DNA"/>
</dbReference>
<feature type="domain" description="Zn(2)-C6 fungal-type" evidence="4">
    <location>
        <begin position="38"/>
        <end position="85"/>
    </location>
</feature>